<dbReference type="Proteomes" id="UP000559027">
    <property type="component" value="Unassembled WGS sequence"/>
</dbReference>
<protein>
    <recommendedName>
        <fullName evidence="3">F-box domain-containing protein</fullName>
    </recommendedName>
</protein>
<name>A0A8H5G7L2_9AGAR</name>
<evidence type="ECO:0000313" key="1">
    <source>
        <dbReference type="EMBL" id="KAF5359730.1"/>
    </source>
</evidence>
<comment type="caution">
    <text evidence="1">The sequence shown here is derived from an EMBL/GenBank/DDBJ whole genome shotgun (WGS) entry which is preliminary data.</text>
</comment>
<dbReference type="Gene3D" id="3.80.10.10">
    <property type="entry name" value="Ribonuclease Inhibitor"/>
    <property type="match status" value="1"/>
</dbReference>
<dbReference type="InterPro" id="IPR032675">
    <property type="entry name" value="LRR_dom_sf"/>
</dbReference>
<dbReference type="AlphaFoldDB" id="A0A8H5G7L2"/>
<evidence type="ECO:0008006" key="3">
    <source>
        <dbReference type="Google" id="ProtNLM"/>
    </source>
</evidence>
<reference evidence="1 2" key="1">
    <citation type="journal article" date="2020" name="ISME J.">
        <title>Uncovering the hidden diversity of litter-decomposition mechanisms in mushroom-forming fungi.</title>
        <authorList>
            <person name="Floudas D."/>
            <person name="Bentzer J."/>
            <person name="Ahren D."/>
            <person name="Johansson T."/>
            <person name="Persson P."/>
            <person name="Tunlid A."/>
        </authorList>
    </citation>
    <scope>NUCLEOTIDE SEQUENCE [LARGE SCALE GENOMIC DNA]</scope>
    <source>
        <strain evidence="1 2">CBS 146.42</strain>
    </source>
</reference>
<accession>A0A8H5G7L2</accession>
<gene>
    <name evidence="1" type="ORF">D9756_003049</name>
</gene>
<evidence type="ECO:0000313" key="2">
    <source>
        <dbReference type="Proteomes" id="UP000559027"/>
    </source>
</evidence>
<keyword evidence="2" id="KW-1185">Reference proteome</keyword>
<organism evidence="1 2">
    <name type="scientific">Leucocoprinus leucothites</name>
    <dbReference type="NCBI Taxonomy" id="201217"/>
    <lineage>
        <taxon>Eukaryota</taxon>
        <taxon>Fungi</taxon>
        <taxon>Dikarya</taxon>
        <taxon>Basidiomycota</taxon>
        <taxon>Agaricomycotina</taxon>
        <taxon>Agaricomycetes</taxon>
        <taxon>Agaricomycetidae</taxon>
        <taxon>Agaricales</taxon>
        <taxon>Agaricineae</taxon>
        <taxon>Agaricaceae</taxon>
        <taxon>Leucocoprinus</taxon>
    </lineage>
</organism>
<dbReference type="EMBL" id="JAACJO010000004">
    <property type="protein sequence ID" value="KAF5359730.1"/>
    <property type="molecule type" value="Genomic_DNA"/>
</dbReference>
<dbReference type="SUPFAM" id="SSF52047">
    <property type="entry name" value="RNI-like"/>
    <property type="match status" value="1"/>
</dbReference>
<dbReference type="OrthoDB" id="3543113at2759"/>
<sequence>MSSFSPAQRCLSNTELLDLIYAEIWYSIRSSRRDKSRTLVTLAQTCQVWSEVALNYLWRNLRGISPLLRCLPDFWNVVDGIVTIKRPLTDADRTTFGKYARRVQTVFTAPNKETPTAHHALSLVSDGCILPNLRKLEWKVTNPSAFYYIRHYLHPRLEELNVIFNVGQPEQFDVLFTIPAVFSSNLHCLRILDMPVMARALQYSSSRISHALPAWNHLSVLEIPDVTFDGLMSVARMSKLRELKIYQLRSLWVGSDPVVTGPVYSKQQNHHALLALNPPFPVLQNLHLCTHEIAMPAVTDLIRTFQAAELHSLNLRFAGLEDSTSDLADLFRELVDHCNPQALKEFRYSHTHLRETFSSLIQPLFSFSTLKVLWISSVRPFNLSEQEATQIVESLPDIEQFSADNGWQRSGDTPSNTLSVLIPFTACNKLKHLSISLDATDKPRGRVYAGKQTDFPRHEILHFKGSVLEHHQSPTKNFSHAKRWCYIEEILLLMLSRAREREYRRMGVETSIPSEDWTSNWGRRLNAALEEEDGDWSDKEMVDARRKDLQSLRYELGTS</sequence>
<proteinExistence type="predicted"/>